<dbReference type="EMBL" id="KU599888">
    <property type="protein sequence ID" value="ANB41013.1"/>
    <property type="molecule type" value="Genomic_DNA"/>
</dbReference>
<name>A0A1B0WMM8_9CAUD</name>
<evidence type="ECO:0000313" key="1">
    <source>
        <dbReference type="EMBL" id="ANB41013.1"/>
    </source>
</evidence>
<proteinExistence type="predicted"/>
<sequence>MLKARIVGNKWANNYDSLFLEQYKDIEINGDLVSNWVLTEILPGEMLKSPVWNGTQWDEGITSQEIEDFEKAKVAPLLSKVLGKIKRYSLALAMGKSVNDDLDYFEMAYINKYKMANSLLAYYLNNNLPNPDPYQTLLAESKIEGYVTLNEYLNDVVAKFEKGSKFRDIALQMSEVLRKLVAKDTTEKALQRLNIVDSLQDNVRASDIRGIFEQVLNL</sequence>
<dbReference type="Proteomes" id="UP000225447">
    <property type="component" value="Segment"/>
</dbReference>
<organism evidence="1 2">
    <name type="scientific">Flavobacterium phage 23T</name>
    <dbReference type="NCBI Taxonomy" id="1814279"/>
    <lineage>
        <taxon>Viruses</taxon>
        <taxon>Duplodnaviria</taxon>
        <taxon>Heunggongvirae</taxon>
        <taxon>Uroviricota</taxon>
        <taxon>Caudoviricetes</taxon>
        <taxon>Duneviridae</taxon>
        <taxon>Unahavirus</taxon>
        <taxon>Unahavirus uv23T</taxon>
    </lineage>
</organism>
<evidence type="ECO:0000313" key="2">
    <source>
        <dbReference type="Proteomes" id="UP000225447"/>
    </source>
</evidence>
<accession>A0A1B0WMM8</accession>
<keyword evidence="2" id="KW-1185">Reference proteome</keyword>
<reference evidence="1 2" key="1">
    <citation type="submission" date="2016-01" db="EMBL/GenBank/DDBJ databases">
        <title>Molecular aspects and genomic diversity of bacteriophages-specific to fish pathogen Flavobacterium psychrophilum.</title>
        <authorList>
            <person name="Castillo D."/>
            <person name="Middelboe M."/>
        </authorList>
    </citation>
    <scope>NUCLEOTIDE SEQUENCE [LARGE SCALE GENOMIC DNA]</scope>
</reference>
<dbReference type="GeneID" id="40067822"/>
<protein>
    <submittedName>
        <fullName evidence="1">Uncharacterized protein</fullName>
    </submittedName>
</protein>
<dbReference type="RefSeq" id="YP_009592349.1">
    <property type="nucleotide sequence ID" value="NC_041859.1"/>
</dbReference>
<dbReference type="KEGG" id="vg:40067822"/>